<evidence type="ECO:0000313" key="1">
    <source>
        <dbReference type="EMBL" id="GME99462.1"/>
    </source>
</evidence>
<name>A0ACB5U1U8_CANBO</name>
<reference evidence="1" key="1">
    <citation type="submission" date="2023-04" db="EMBL/GenBank/DDBJ databases">
        <title>Candida boidinii NBRC 1967.</title>
        <authorList>
            <person name="Ichikawa N."/>
            <person name="Sato H."/>
            <person name="Tonouchi N."/>
        </authorList>
    </citation>
    <scope>NUCLEOTIDE SEQUENCE</scope>
    <source>
        <strain evidence="1">NBRC 1967</strain>
    </source>
</reference>
<sequence length="134" mass="16118">MSAAEQSSNSSLSVSTDLIDQELLKKSFTQGKRVSGREWKDSKTAFRIKSFCVKKSTWEKKNEVRIREKALRDKLNELKQEKEDERKERIEAIKKRRSDKEEKERYERLSAKMTAKKIERLKRREKRNKLLKER</sequence>
<comment type="caution">
    <text evidence="1">The sequence shown here is derived from an EMBL/GenBank/DDBJ whole genome shotgun (WGS) entry which is preliminary data.</text>
</comment>
<dbReference type="Proteomes" id="UP001165101">
    <property type="component" value="Unassembled WGS sequence"/>
</dbReference>
<organism evidence="1 2">
    <name type="scientific">Candida boidinii</name>
    <name type="common">Yeast</name>
    <dbReference type="NCBI Taxonomy" id="5477"/>
    <lineage>
        <taxon>Eukaryota</taxon>
        <taxon>Fungi</taxon>
        <taxon>Dikarya</taxon>
        <taxon>Ascomycota</taxon>
        <taxon>Saccharomycotina</taxon>
        <taxon>Pichiomycetes</taxon>
        <taxon>Pichiales</taxon>
        <taxon>Pichiaceae</taxon>
        <taxon>Ogataea</taxon>
        <taxon>Ogataea/Candida clade</taxon>
    </lineage>
</organism>
<proteinExistence type="predicted"/>
<keyword evidence="2" id="KW-1185">Reference proteome</keyword>
<dbReference type="EMBL" id="BSXV01003987">
    <property type="protein sequence ID" value="GME99462.1"/>
    <property type="molecule type" value="Genomic_DNA"/>
</dbReference>
<accession>A0ACB5U1U8</accession>
<evidence type="ECO:0000313" key="2">
    <source>
        <dbReference type="Proteomes" id="UP001165101"/>
    </source>
</evidence>
<gene>
    <name evidence="1" type="ORF">Cboi01_000529400</name>
</gene>
<protein>
    <submittedName>
        <fullName evidence="1">Unnamed protein product</fullName>
    </submittedName>
</protein>